<evidence type="ECO:0000313" key="2">
    <source>
        <dbReference type="EMBL" id="KAF3100346.1"/>
    </source>
</evidence>
<evidence type="ECO:0000313" key="3">
    <source>
        <dbReference type="Proteomes" id="UP000475325"/>
    </source>
</evidence>
<dbReference type="AlphaFoldDB" id="A0A7C8JFN0"/>
<reference evidence="2 3" key="1">
    <citation type="submission" date="2019-06" db="EMBL/GenBank/DDBJ databases">
        <authorList>
            <person name="Palmer J.M."/>
        </authorList>
    </citation>
    <scope>NUCLEOTIDE SEQUENCE [LARGE SCALE GENOMIC DNA]</scope>
    <source>
        <strain evidence="2 3">TWF102</strain>
    </source>
</reference>
<feature type="region of interest" description="Disordered" evidence="1">
    <location>
        <begin position="145"/>
        <end position="179"/>
    </location>
</feature>
<dbReference type="EMBL" id="WIQW01000026">
    <property type="protein sequence ID" value="KAF3100346.1"/>
    <property type="molecule type" value="Genomic_DNA"/>
</dbReference>
<feature type="compositionally biased region" description="Gly residues" evidence="1">
    <location>
        <begin position="1"/>
        <end position="11"/>
    </location>
</feature>
<gene>
    <name evidence="2" type="ORF">TWF102_005233</name>
</gene>
<accession>A0A7C8JFN0</accession>
<protein>
    <submittedName>
        <fullName evidence="2">Uncharacterized protein</fullName>
    </submittedName>
</protein>
<comment type="caution">
    <text evidence="2">The sequence shown here is derived from an EMBL/GenBank/DDBJ whole genome shotgun (WGS) entry which is preliminary data.</text>
</comment>
<evidence type="ECO:0000256" key="1">
    <source>
        <dbReference type="SAM" id="MobiDB-lite"/>
    </source>
</evidence>
<feature type="compositionally biased region" description="Polar residues" evidence="1">
    <location>
        <begin position="25"/>
        <end position="34"/>
    </location>
</feature>
<name>A0A7C8JFN0_ORBOL</name>
<feature type="region of interest" description="Disordered" evidence="1">
    <location>
        <begin position="1"/>
        <end position="34"/>
    </location>
</feature>
<organism evidence="2 3">
    <name type="scientific">Orbilia oligospora</name>
    <name type="common">Nematode-trapping fungus</name>
    <name type="synonym">Arthrobotrys oligospora</name>
    <dbReference type="NCBI Taxonomy" id="2813651"/>
    <lineage>
        <taxon>Eukaryota</taxon>
        <taxon>Fungi</taxon>
        <taxon>Dikarya</taxon>
        <taxon>Ascomycota</taxon>
        <taxon>Pezizomycotina</taxon>
        <taxon>Orbiliomycetes</taxon>
        <taxon>Orbiliales</taxon>
        <taxon>Orbiliaceae</taxon>
        <taxon>Orbilia</taxon>
    </lineage>
</organism>
<dbReference type="Proteomes" id="UP000475325">
    <property type="component" value="Unassembled WGS sequence"/>
</dbReference>
<proteinExistence type="predicted"/>
<sequence length="179" mass="19558">MSGQNEGNGGPTPGPSGADYRDLQAGSNASPLISESVTKIQGLNLLEDTRGLESEMAWIAELQEDNERLYGENYDLEKRLHDVTKELNSDTTKVTSENMAKLYVDLEQAHIIIKGMRTKYTTLKTTSTGKSDKWKDAIANLRKAYAEGKPAPELPPELSRAGKQSPTEQPLPTAEPPTA</sequence>